<comment type="caution">
    <text evidence="3">The sequence shown here is derived from an EMBL/GenBank/DDBJ whole genome shotgun (WGS) entry which is preliminary data.</text>
</comment>
<name>A0ABU9BF27_9BURK</name>
<dbReference type="RefSeq" id="WP_341376321.1">
    <property type="nucleotide sequence ID" value="NZ_JBBUTF010000025.1"/>
</dbReference>
<sequence length="173" mass="17800">MPTPTPTQAAGEAAPPRAAPLAVSLALLVLAAGLAWGAWRMPRDAGYVVLGAHVFPLVIAGFVGTVGALLALQALRGGWPGLATPPTRPPAACRSARHAAAWLSGGLMVMALTLQHIGFVPAAALLFACAARGHGSQRPWLDLAVGVALTLPLFWLFTLGLGLRLPALTGRWI</sequence>
<feature type="domain" description="DUF1468" evidence="2">
    <location>
        <begin position="22"/>
        <end position="166"/>
    </location>
</feature>
<feature type="transmembrane region" description="Helical" evidence="1">
    <location>
        <begin position="107"/>
        <end position="128"/>
    </location>
</feature>
<keyword evidence="1" id="KW-0812">Transmembrane</keyword>
<evidence type="ECO:0000256" key="1">
    <source>
        <dbReference type="SAM" id="Phobius"/>
    </source>
</evidence>
<keyword evidence="4" id="KW-1185">Reference proteome</keyword>
<organism evidence="3 4">
    <name type="scientific">Pseudaquabacterium rugosum</name>
    <dbReference type="NCBI Taxonomy" id="2984194"/>
    <lineage>
        <taxon>Bacteria</taxon>
        <taxon>Pseudomonadati</taxon>
        <taxon>Pseudomonadota</taxon>
        <taxon>Betaproteobacteria</taxon>
        <taxon>Burkholderiales</taxon>
        <taxon>Sphaerotilaceae</taxon>
        <taxon>Pseudaquabacterium</taxon>
    </lineage>
</organism>
<proteinExistence type="predicted"/>
<gene>
    <name evidence="3" type="ORF">AACH11_21490</name>
</gene>
<dbReference type="InterPro" id="IPR009936">
    <property type="entry name" value="DUF1468"/>
</dbReference>
<evidence type="ECO:0000259" key="2">
    <source>
        <dbReference type="Pfam" id="PF07331"/>
    </source>
</evidence>
<feature type="transmembrane region" description="Helical" evidence="1">
    <location>
        <begin position="46"/>
        <end position="72"/>
    </location>
</feature>
<dbReference type="Proteomes" id="UP001368500">
    <property type="component" value="Unassembled WGS sequence"/>
</dbReference>
<accession>A0ABU9BF27</accession>
<feature type="transmembrane region" description="Helical" evidence="1">
    <location>
        <begin position="20"/>
        <end position="39"/>
    </location>
</feature>
<dbReference type="EMBL" id="JBBUTF010000025">
    <property type="protein sequence ID" value="MEK8028540.1"/>
    <property type="molecule type" value="Genomic_DNA"/>
</dbReference>
<feature type="transmembrane region" description="Helical" evidence="1">
    <location>
        <begin position="140"/>
        <end position="163"/>
    </location>
</feature>
<dbReference type="Pfam" id="PF07331">
    <property type="entry name" value="TctB"/>
    <property type="match status" value="1"/>
</dbReference>
<keyword evidence="1" id="KW-0472">Membrane</keyword>
<keyword evidence="1" id="KW-1133">Transmembrane helix</keyword>
<reference evidence="3 4" key="1">
    <citation type="submission" date="2024-04" db="EMBL/GenBank/DDBJ databases">
        <title>Novel species of the genus Ideonella isolated from streams.</title>
        <authorList>
            <person name="Lu H."/>
        </authorList>
    </citation>
    <scope>NUCLEOTIDE SEQUENCE [LARGE SCALE GENOMIC DNA]</scope>
    <source>
        <strain evidence="3 4">BYS139W</strain>
    </source>
</reference>
<evidence type="ECO:0000313" key="3">
    <source>
        <dbReference type="EMBL" id="MEK8028540.1"/>
    </source>
</evidence>
<evidence type="ECO:0000313" key="4">
    <source>
        <dbReference type="Proteomes" id="UP001368500"/>
    </source>
</evidence>
<protein>
    <submittedName>
        <fullName evidence="3">Tripartite tricarboxylate transporter TctB family protein</fullName>
    </submittedName>
</protein>